<proteinExistence type="predicted"/>
<evidence type="ECO:0000313" key="1">
    <source>
        <dbReference type="EMBL" id="TQE12203.1"/>
    </source>
</evidence>
<comment type="caution">
    <text evidence="1">The sequence shown here is derived from an EMBL/GenBank/DDBJ whole genome shotgun (WGS) entry which is preliminary data.</text>
</comment>
<keyword evidence="2" id="KW-1185">Reference proteome</keyword>
<sequence length="136" mass="15846">MKFVLKNRPWLPKVPMQYKKDTSVRISCNQLVMFPLKRVLIVDHDEDNHILFSYKKLFKVFFYYGRRRLNGHVCPNEEVDNGCFMIDTVSGDECLIFAEDTVVDDDVKYKLHKDVMLCFSSAANVDEENTENDGLG</sequence>
<evidence type="ECO:0000313" key="2">
    <source>
        <dbReference type="Proteomes" id="UP000315295"/>
    </source>
</evidence>
<dbReference type="Proteomes" id="UP000315295">
    <property type="component" value="Unassembled WGS sequence"/>
</dbReference>
<gene>
    <name evidence="1" type="ORF">C1H46_002128</name>
</gene>
<dbReference type="AlphaFoldDB" id="A0A540NNL3"/>
<organism evidence="1 2">
    <name type="scientific">Malus baccata</name>
    <name type="common">Siberian crab apple</name>
    <name type="synonym">Pyrus baccata</name>
    <dbReference type="NCBI Taxonomy" id="106549"/>
    <lineage>
        <taxon>Eukaryota</taxon>
        <taxon>Viridiplantae</taxon>
        <taxon>Streptophyta</taxon>
        <taxon>Embryophyta</taxon>
        <taxon>Tracheophyta</taxon>
        <taxon>Spermatophyta</taxon>
        <taxon>Magnoliopsida</taxon>
        <taxon>eudicotyledons</taxon>
        <taxon>Gunneridae</taxon>
        <taxon>Pentapetalae</taxon>
        <taxon>rosids</taxon>
        <taxon>fabids</taxon>
        <taxon>Rosales</taxon>
        <taxon>Rosaceae</taxon>
        <taxon>Amygdaloideae</taxon>
        <taxon>Maleae</taxon>
        <taxon>Malus</taxon>
    </lineage>
</organism>
<name>A0A540NNL3_MALBA</name>
<accession>A0A540NNL3</accession>
<reference evidence="1 2" key="1">
    <citation type="journal article" date="2019" name="G3 (Bethesda)">
        <title>Sequencing of a Wild Apple (Malus baccata) Genome Unravels the Differences Between Cultivated and Wild Apple Species Regarding Disease Resistance and Cold Tolerance.</title>
        <authorList>
            <person name="Chen X."/>
        </authorList>
    </citation>
    <scope>NUCLEOTIDE SEQUENCE [LARGE SCALE GENOMIC DNA]</scope>
    <source>
        <strain evidence="2">cv. Shandingzi</strain>
        <tissue evidence="1">Leaves</tissue>
    </source>
</reference>
<dbReference type="EMBL" id="VIEB01000021">
    <property type="protein sequence ID" value="TQE12203.1"/>
    <property type="molecule type" value="Genomic_DNA"/>
</dbReference>
<protein>
    <submittedName>
        <fullName evidence="1">Uncharacterized protein</fullName>
    </submittedName>
</protein>